<evidence type="ECO:0000259" key="11">
    <source>
        <dbReference type="SMART" id="SM00382"/>
    </source>
</evidence>
<keyword evidence="13" id="KW-1185">Reference proteome</keyword>
<dbReference type="Pfam" id="PF00004">
    <property type="entry name" value="AAA"/>
    <property type="match status" value="1"/>
</dbReference>
<evidence type="ECO:0000256" key="4">
    <source>
        <dbReference type="ARBA" id="ARBA00022840"/>
    </source>
</evidence>
<dbReference type="InterPro" id="IPR007330">
    <property type="entry name" value="MIT_dom"/>
</dbReference>
<dbReference type="InterPro" id="IPR041569">
    <property type="entry name" value="AAA_lid_3"/>
</dbReference>
<dbReference type="EC" id="5.6.1.1" evidence="8"/>
<dbReference type="Pfam" id="PF09336">
    <property type="entry name" value="Vps4_C"/>
    <property type="match status" value="1"/>
</dbReference>
<dbReference type="InterPro" id="IPR003959">
    <property type="entry name" value="ATPase_AAA_core"/>
</dbReference>
<dbReference type="PANTHER" id="PTHR23074">
    <property type="entry name" value="AAA DOMAIN-CONTAINING"/>
    <property type="match status" value="1"/>
</dbReference>
<feature type="compositionally biased region" description="Basic and acidic residues" evidence="10">
    <location>
        <begin position="145"/>
        <end position="155"/>
    </location>
</feature>
<dbReference type="InterPro" id="IPR050304">
    <property type="entry name" value="MT-severing_AAA_ATPase"/>
</dbReference>
<feature type="region of interest" description="Disordered" evidence="10">
    <location>
        <begin position="99"/>
        <end position="170"/>
    </location>
</feature>
<evidence type="ECO:0000259" key="12">
    <source>
        <dbReference type="SMART" id="SM00745"/>
    </source>
</evidence>
<dbReference type="GeneID" id="136084837"/>
<protein>
    <recommendedName>
        <fullName evidence="8">microtubule-severing ATPase</fullName>
        <ecNumber evidence="8">5.6.1.1</ecNumber>
    </recommendedName>
</protein>
<dbReference type="InterPro" id="IPR003593">
    <property type="entry name" value="AAA+_ATPase"/>
</dbReference>
<keyword evidence="2" id="KW-0493">Microtubule</keyword>
<evidence type="ECO:0000256" key="6">
    <source>
        <dbReference type="ARBA" id="ARBA00023235"/>
    </source>
</evidence>
<gene>
    <name evidence="14" type="primary">LOC136084837</name>
</gene>
<evidence type="ECO:0000256" key="8">
    <source>
        <dbReference type="ARBA" id="ARBA00038871"/>
    </source>
</evidence>
<keyword evidence="5" id="KW-0472">Membrane</keyword>
<comment type="similarity">
    <text evidence="1 9">Belongs to the AAA ATPase family.</text>
</comment>
<comment type="catalytic activity">
    <reaction evidence="7">
        <text>n ATP + n H2O + a microtubule = n ADP + n phosphate + (n+1) alpha/beta tubulin heterodimers.</text>
        <dbReference type="EC" id="5.6.1.1"/>
    </reaction>
</comment>
<organism evidence="13 14">
    <name type="scientific">Hydra vulgaris</name>
    <name type="common">Hydra</name>
    <name type="synonym">Hydra attenuata</name>
    <dbReference type="NCBI Taxonomy" id="6087"/>
    <lineage>
        <taxon>Eukaryota</taxon>
        <taxon>Metazoa</taxon>
        <taxon>Cnidaria</taxon>
        <taxon>Hydrozoa</taxon>
        <taxon>Hydroidolina</taxon>
        <taxon>Anthoathecata</taxon>
        <taxon>Aplanulata</taxon>
        <taxon>Hydridae</taxon>
        <taxon>Hydra</taxon>
    </lineage>
</organism>
<proteinExistence type="inferred from homology"/>
<evidence type="ECO:0000256" key="10">
    <source>
        <dbReference type="SAM" id="MobiDB-lite"/>
    </source>
</evidence>
<dbReference type="SUPFAM" id="SSF52540">
    <property type="entry name" value="P-loop containing nucleoside triphosphate hydrolases"/>
    <property type="match status" value="1"/>
</dbReference>
<feature type="compositionally biased region" description="Basic and acidic residues" evidence="10">
    <location>
        <begin position="99"/>
        <end position="113"/>
    </location>
</feature>
<accession>A0ABM4CJS9</accession>
<dbReference type="Gene3D" id="1.20.58.80">
    <property type="entry name" value="Phosphotransferase system, lactose/cellobiose-type IIA subunit"/>
    <property type="match status" value="1"/>
</dbReference>
<dbReference type="Gene3D" id="3.40.50.300">
    <property type="entry name" value="P-loop containing nucleotide triphosphate hydrolases"/>
    <property type="match status" value="1"/>
</dbReference>
<dbReference type="PANTHER" id="PTHR23074:SF86">
    <property type="entry name" value="SPASTIN"/>
    <property type="match status" value="1"/>
</dbReference>
<dbReference type="InterPro" id="IPR015415">
    <property type="entry name" value="Spast_Vps4_C"/>
</dbReference>
<reference evidence="14" key="1">
    <citation type="submission" date="2025-08" db="UniProtKB">
        <authorList>
            <consortium name="RefSeq"/>
        </authorList>
    </citation>
    <scope>IDENTIFICATION</scope>
</reference>
<dbReference type="InterPro" id="IPR003960">
    <property type="entry name" value="ATPase_AAA_CS"/>
</dbReference>
<feature type="domain" description="MIT" evidence="12">
    <location>
        <begin position="15"/>
        <end position="95"/>
    </location>
</feature>
<keyword evidence="3 9" id="KW-0547">Nucleotide-binding</keyword>
<dbReference type="Proteomes" id="UP001652625">
    <property type="component" value="Chromosome 09"/>
</dbReference>
<keyword evidence="4 9" id="KW-0067">ATP-binding</keyword>
<evidence type="ECO:0000256" key="7">
    <source>
        <dbReference type="ARBA" id="ARBA00036378"/>
    </source>
</evidence>
<evidence type="ECO:0000256" key="3">
    <source>
        <dbReference type="ARBA" id="ARBA00022741"/>
    </source>
</evidence>
<dbReference type="PROSITE" id="PS00674">
    <property type="entry name" value="AAA"/>
    <property type="match status" value="1"/>
</dbReference>
<feature type="compositionally biased region" description="Polar residues" evidence="10">
    <location>
        <begin position="156"/>
        <end position="167"/>
    </location>
</feature>
<dbReference type="Gene3D" id="1.10.8.60">
    <property type="match status" value="1"/>
</dbReference>
<evidence type="ECO:0000313" key="14">
    <source>
        <dbReference type="RefSeq" id="XP_065662018.1"/>
    </source>
</evidence>
<evidence type="ECO:0000256" key="2">
    <source>
        <dbReference type="ARBA" id="ARBA00022701"/>
    </source>
</evidence>
<evidence type="ECO:0000256" key="5">
    <source>
        <dbReference type="ARBA" id="ARBA00023136"/>
    </source>
</evidence>
<feature type="domain" description="AAA+ ATPase" evidence="11">
    <location>
        <begin position="242"/>
        <end position="378"/>
    </location>
</feature>
<evidence type="ECO:0000256" key="1">
    <source>
        <dbReference type="ARBA" id="ARBA00006914"/>
    </source>
</evidence>
<dbReference type="SMART" id="SM00382">
    <property type="entry name" value="AAA"/>
    <property type="match status" value="1"/>
</dbReference>
<sequence>MEKESSNIPSSILNVRKYHKQAYTYLSNALQIDEREDNCTKDEEKALTEYAKGVKELEKGIGICLVGSGQEYDRARKLQDKMNSNLSHAKGRIQALTKSIEEKKEQQTKDNRNSRSSQNGNKATGIKAPPQLKKNVTRSNSFSRILHDKSKKDSQYKSTKVSQQISNKNKDEEMAVNQVNKVSHLKNVDSKHANLILNEIIEKGRGVSFDDIGGMNNAKQILEEIVILPALRPELFTGLRAPARGLLLFGPPGNGKTLLAKAVATQAKATFFNISAATLTSKWVGEGEKMVKAMFATARELQPSIVFIDEVDSLLCERKENENEATRRIKTEFLVGFDGVISDASERILIMGATNRPWELDDAALRRFVKRVQVPLPDVNTRKDILKKLLSKESNCCFTEKDYNDLARITENYSGSDIAALARDAALMPVRELKVEQIKTVDPSKVRGLKLNDFISAMKTIRPSMSVESLSKFEEWNSKFGVI</sequence>
<evidence type="ECO:0000313" key="13">
    <source>
        <dbReference type="Proteomes" id="UP001652625"/>
    </source>
</evidence>
<keyword evidence="6" id="KW-0413">Isomerase</keyword>
<dbReference type="RefSeq" id="XP_065662018.1">
    <property type="nucleotide sequence ID" value="XM_065805946.1"/>
</dbReference>
<dbReference type="Pfam" id="PF17862">
    <property type="entry name" value="AAA_lid_3"/>
    <property type="match status" value="1"/>
</dbReference>
<evidence type="ECO:0000256" key="9">
    <source>
        <dbReference type="RuleBase" id="RU003651"/>
    </source>
</evidence>
<dbReference type="InterPro" id="IPR027417">
    <property type="entry name" value="P-loop_NTPase"/>
</dbReference>
<dbReference type="SMART" id="SM00745">
    <property type="entry name" value="MIT"/>
    <property type="match status" value="1"/>
</dbReference>
<name>A0ABM4CJS9_HYDVU</name>